<feature type="region of interest" description="Disordered" evidence="1">
    <location>
        <begin position="332"/>
        <end position="379"/>
    </location>
</feature>
<feature type="region of interest" description="Disordered" evidence="1">
    <location>
        <begin position="1"/>
        <end position="135"/>
    </location>
</feature>
<feature type="compositionally biased region" description="Polar residues" evidence="1">
    <location>
        <begin position="43"/>
        <end position="59"/>
    </location>
</feature>
<feature type="region of interest" description="Disordered" evidence="1">
    <location>
        <begin position="532"/>
        <end position="663"/>
    </location>
</feature>
<organism evidence="2 3">
    <name type="scientific">Petrolisthes manimaculis</name>
    <dbReference type="NCBI Taxonomy" id="1843537"/>
    <lineage>
        <taxon>Eukaryota</taxon>
        <taxon>Metazoa</taxon>
        <taxon>Ecdysozoa</taxon>
        <taxon>Arthropoda</taxon>
        <taxon>Crustacea</taxon>
        <taxon>Multicrustacea</taxon>
        <taxon>Malacostraca</taxon>
        <taxon>Eumalacostraca</taxon>
        <taxon>Eucarida</taxon>
        <taxon>Decapoda</taxon>
        <taxon>Pleocyemata</taxon>
        <taxon>Anomura</taxon>
        <taxon>Galatheoidea</taxon>
        <taxon>Porcellanidae</taxon>
        <taxon>Petrolisthes</taxon>
    </lineage>
</organism>
<proteinExistence type="predicted"/>
<dbReference type="Proteomes" id="UP001292094">
    <property type="component" value="Unassembled WGS sequence"/>
</dbReference>
<evidence type="ECO:0000256" key="1">
    <source>
        <dbReference type="SAM" id="MobiDB-lite"/>
    </source>
</evidence>
<reference evidence="2" key="1">
    <citation type="submission" date="2023-11" db="EMBL/GenBank/DDBJ databases">
        <title>Genome assemblies of two species of porcelain crab, Petrolisthes cinctipes and Petrolisthes manimaculis (Anomura: Porcellanidae).</title>
        <authorList>
            <person name="Angst P."/>
        </authorList>
    </citation>
    <scope>NUCLEOTIDE SEQUENCE</scope>
    <source>
        <strain evidence="2">PB745_02</strain>
        <tissue evidence="2">Gill</tissue>
    </source>
</reference>
<feature type="compositionally biased region" description="Acidic residues" evidence="1">
    <location>
        <begin position="157"/>
        <end position="193"/>
    </location>
</feature>
<feature type="compositionally biased region" description="Basic and acidic residues" evidence="1">
    <location>
        <begin position="532"/>
        <end position="546"/>
    </location>
</feature>
<feature type="compositionally biased region" description="Acidic residues" evidence="1">
    <location>
        <begin position="619"/>
        <end position="628"/>
    </location>
</feature>
<keyword evidence="3" id="KW-1185">Reference proteome</keyword>
<evidence type="ECO:0000313" key="3">
    <source>
        <dbReference type="Proteomes" id="UP001292094"/>
    </source>
</evidence>
<sequence length="663" mass="72618">MLDHLPGADTPPQSSQRDTTAGDITRSDSYSLSRGGKLVSSRPWDTNGTHVLLNLQTSDTRGRPAGHKQQRRASPSSESSSDSESDSDDTSEDEYELSGGRHQAGLASTTILEEPESCPSQNTQDEDEDHTSGQQCFSCDQNCDNKCKQSGQCGHDDDNDDDDDGESDCGDDDDNDDDNDDDDDDGSESDETESTVKARPEAGNLGTEGSSSKTQGAGDEDHNDTLSTLSDDLSFDDRDDISPLREQEVAEGCECTASDPQRSPSPALPSLDTTTQECPTDNMAEEECGGNGGNGGGGGGAEGMCLPMADDSLQNIQRTGVRAGVFCLSGYPRQGEGVTTTPLPSGSDTAPSTRHSPASHTPPHHDHTQEQATGTDIVEGKRECRDARRGCGGVQTKEITNNTNHVDVPPTLYNQHTSLSSTPSVLSGEGRHSASYGHWPVDATKSSTDYFSDYVPSEHVRNSLQDLYKYKPGRELRESPGRGSAHHTPHSTTQHGNTLRDNHNMQPNTSSLRQHKSIYLNDTNLPHDLHLHQQHQHDQHVEEMTRDAPSLQHHQRNQEQQKQQLKKREQEESLTRNTPNFHQHHHQHYSHHHPRESPFQENERGRGPHLHLYSSHQQEEEEEEEAEENPWNAPTLQQRPPPNTNTIVSSNTSNACGGLCNGG</sequence>
<feature type="region of interest" description="Disordered" evidence="1">
    <location>
        <begin position="474"/>
        <end position="509"/>
    </location>
</feature>
<comment type="caution">
    <text evidence="2">The sequence shown here is derived from an EMBL/GenBank/DDBJ whole genome shotgun (WGS) entry which is preliminary data.</text>
</comment>
<feature type="compositionally biased region" description="Polar residues" evidence="1">
    <location>
        <begin position="337"/>
        <end position="359"/>
    </location>
</feature>
<feature type="compositionally biased region" description="Basic residues" evidence="1">
    <location>
        <begin position="582"/>
        <end position="594"/>
    </location>
</feature>
<feature type="region of interest" description="Disordered" evidence="1">
    <location>
        <begin position="147"/>
        <end position="295"/>
    </location>
</feature>
<feature type="compositionally biased region" description="Acidic residues" evidence="1">
    <location>
        <begin position="81"/>
        <end position="96"/>
    </location>
</feature>
<evidence type="ECO:0000313" key="2">
    <source>
        <dbReference type="EMBL" id="KAK4289613.1"/>
    </source>
</evidence>
<name>A0AAE1NHA4_9EUCA</name>
<feature type="compositionally biased region" description="Low complexity" evidence="1">
    <location>
        <begin position="644"/>
        <end position="654"/>
    </location>
</feature>
<accession>A0AAE1NHA4</accession>
<protein>
    <submittedName>
        <fullName evidence="2">Uncharacterized protein</fullName>
    </submittedName>
</protein>
<dbReference type="AlphaFoldDB" id="A0AAE1NHA4"/>
<dbReference type="EMBL" id="JAWZYT010005787">
    <property type="protein sequence ID" value="KAK4289613.1"/>
    <property type="molecule type" value="Genomic_DNA"/>
</dbReference>
<feature type="compositionally biased region" description="Basic and acidic residues" evidence="1">
    <location>
        <begin position="595"/>
        <end position="606"/>
    </location>
</feature>
<gene>
    <name evidence="2" type="ORF">Pmani_037430</name>
</gene>